<sequence length="159" mass="18501">MKMYLFYLLLVSVSVHIITTSDLNWYEERNVKENDNITLHCDIRGHEDVAWYRLRSSSLTLLISAQKTRTIKSLPVYYNYDEKRFILRPNSEITTAMFTILKLSQGDLGFYYCGITAEPAQMHFGKATKLQFQDKIEATTVTQTTPSGDQVKLEDKWNM</sequence>
<dbReference type="SMART" id="SM00409">
    <property type="entry name" value="IG"/>
    <property type="match status" value="1"/>
</dbReference>
<dbReference type="AlphaFoldDB" id="A0A8T0B7D5"/>
<proteinExistence type="predicted"/>
<reference evidence="3" key="1">
    <citation type="submission" date="2020-08" db="EMBL/GenBank/DDBJ databases">
        <title>Chromosome-level assembly of Southern catfish (Silurus meridionalis) provides insights into visual adaptation to the nocturnal and benthic lifestyles.</title>
        <authorList>
            <person name="Zhang Y."/>
            <person name="Wang D."/>
            <person name="Peng Z."/>
        </authorList>
    </citation>
    <scope>NUCLEOTIDE SEQUENCE</scope>
    <source>
        <strain evidence="3">SWU-2019-XX</strain>
        <tissue evidence="3">Muscle</tissue>
    </source>
</reference>
<dbReference type="Pfam" id="PF07686">
    <property type="entry name" value="V-set"/>
    <property type="match status" value="1"/>
</dbReference>
<evidence type="ECO:0000259" key="2">
    <source>
        <dbReference type="SMART" id="SM00409"/>
    </source>
</evidence>
<protein>
    <recommendedName>
        <fullName evidence="2">Immunoglobulin domain-containing protein</fullName>
    </recommendedName>
</protein>
<dbReference type="SUPFAM" id="SSF48726">
    <property type="entry name" value="Immunoglobulin"/>
    <property type="match status" value="1"/>
</dbReference>
<dbReference type="InterPro" id="IPR036179">
    <property type="entry name" value="Ig-like_dom_sf"/>
</dbReference>
<gene>
    <name evidence="3" type="ORF">HF521_001879</name>
</gene>
<accession>A0A8T0B7D5</accession>
<evidence type="ECO:0000313" key="3">
    <source>
        <dbReference type="EMBL" id="KAF7702596.1"/>
    </source>
</evidence>
<feature type="signal peptide" evidence="1">
    <location>
        <begin position="1"/>
        <end position="20"/>
    </location>
</feature>
<dbReference type="InterPro" id="IPR013106">
    <property type="entry name" value="Ig_V-set"/>
</dbReference>
<dbReference type="EMBL" id="JABFDY010000010">
    <property type="protein sequence ID" value="KAF7702596.1"/>
    <property type="molecule type" value="Genomic_DNA"/>
</dbReference>
<evidence type="ECO:0000256" key="1">
    <source>
        <dbReference type="SAM" id="SignalP"/>
    </source>
</evidence>
<feature type="domain" description="Immunoglobulin" evidence="2">
    <location>
        <begin position="26"/>
        <end position="133"/>
    </location>
</feature>
<dbReference type="InterPro" id="IPR013783">
    <property type="entry name" value="Ig-like_fold"/>
</dbReference>
<dbReference type="InterPro" id="IPR003599">
    <property type="entry name" value="Ig_sub"/>
</dbReference>
<organism evidence="3 4">
    <name type="scientific">Silurus meridionalis</name>
    <name type="common">Southern catfish</name>
    <name type="synonym">Silurus soldatovi meridionalis</name>
    <dbReference type="NCBI Taxonomy" id="175797"/>
    <lineage>
        <taxon>Eukaryota</taxon>
        <taxon>Metazoa</taxon>
        <taxon>Chordata</taxon>
        <taxon>Craniata</taxon>
        <taxon>Vertebrata</taxon>
        <taxon>Euteleostomi</taxon>
        <taxon>Actinopterygii</taxon>
        <taxon>Neopterygii</taxon>
        <taxon>Teleostei</taxon>
        <taxon>Ostariophysi</taxon>
        <taxon>Siluriformes</taxon>
        <taxon>Siluridae</taxon>
        <taxon>Silurus</taxon>
    </lineage>
</organism>
<dbReference type="Gene3D" id="2.60.40.10">
    <property type="entry name" value="Immunoglobulins"/>
    <property type="match status" value="1"/>
</dbReference>
<name>A0A8T0B7D5_SILME</name>
<keyword evidence="1" id="KW-0732">Signal</keyword>
<keyword evidence="4" id="KW-1185">Reference proteome</keyword>
<feature type="chain" id="PRO_5035762200" description="Immunoglobulin domain-containing protein" evidence="1">
    <location>
        <begin position="21"/>
        <end position="159"/>
    </location>
</feature>
<comment type="caution">
    <text evidence="3">The sequence shown here is derived from an EMBL/GenBank/DDBJ whole genome shotgun (WGS) entry which is preliminary data.</text>
</comment>
<dbReference type="Proteomes" id="UP000606274">
    <property type="component" value="Unassembled WGS sequence"/>
</dbReference>
<evidence type="ECO:0000313" key="4">
    <source>
        <dbReference type="Proteomes" id="UP000606274"/>
    </source>
</evidence>